<evidence type="ECO:0000256" key="2">
    <source>
        <dbReference type="ARBA" id="ARBA00007242"/>
    </source>
</evidence>
<feature type="transmembrane region" description="Helical" evidence="12">
    <location>
        <begin position="711"/>
        <end position="731"/>
    </location>
</feature>
<feature type="transmembrane region" description="Helical" evidence="12">
    <location>
        <begin position="517"/>
        <end position="540"/>
    </location>
</feature>
<keyword evidence="11" id="KW-0807">Transducer</keyword>
<evidence type="ECO:0000256" key="3">
    <source>
        <dbReference type="ARBA" id="ARBA00022475"/>
    </source>
</evidence>
<evidence type="ECO:0000256" key="1">
    <source>
        <dbReference type="ARBA" id="ARBA00004651"/>
    </source>
</evidence>
<name>A0A8D2Q7V1_VARKO</name>
<dbReference type="FunFam" id="2.10.50.30:FF:000002">
    <property type="entry name" value="Vomeronasal 2 receptor, h1"/>
    <property type="match status" value="1"/>
</dbReference>
<proteinExistence type="inferred from homology"/>
<dbReference type="InterPro" id="IPR000337">
    <property type="entry name" value="GPCR_3"/>
</dbReference>
<reference evidence="14" key="1">
    <citation type="submission" date="2025-08" db="UniProtKB">
        <authorList>
            <consortium name="Ensembl"/>
        </authorList>
    </citation>
    <scope>IDENTIFICATION</scope>
</reference>
<dbReference type="Pfam" id="PF00003">
    <property type="entry name" value="7tm_3"/>
    <property type="match status" value="1"/>
</dbReference>
<keyword evidence="8 12" id="KW-0472">Membrane</keyword>
<evidence type="ECO:0000256" key="12">
    <source>
        <dbReference type="SAM" id="Phobius"/>
    </source>
</evidence>
<keyword evidence="7" id="KW-0297">G-protein coupled receptor</keyword>
<dbReference type="PANTHER" id="PTHR24061">
    <property type="entry name" value="CALCIUM-SENSING RECEPTOR-RELATED"/>
    <property type="match status" value="1"/>
</dbReference>
<organism evidence="14 15">
    <name type="scientific">Varanus komodoensis</name>
    <name type="common">Komodo dragon</name>
    <dbReference type="NCBI Taxonomy" id="61221"/>
    <lineage>
        <taxon>Eukaryota</taxon>
        <taxon>Metazoa</taxon>
        <taxon>Chordata</taxon>
        <taxon>Craniata</taxon>
        <taxon>Vertebrata</taxon>
        <taxon>Euteleostomi</taxon>
        <taxon>Lepidosauria</taxon>
        <taxon>Squamata</taxon>
        <taxon>Bifurcata</taxon>
        <taxon>Unidentata</taxon>
        <taxon>Episquamata</taxon>
        <taxon>Toxicofera</taxon>
        <taxon>Anguimorpha</taxon>
        <taxon>Paleoanguimorpha</taxon>
        <taxon>Varanoidea</taxon>
        <taxon>Varanidae</taxon>
        <taxon>Varanus</taxon>
    </lineage>
</organism>
<evidence type="ECO:0000256" key="4">
    <source>
        <dbReference type="ARBA" id="ARBA00022692"/>
    </source>
</evidence>
<dbReference type="InterPro" id="IPR017978">
    <property type="entry name" value="GPCR_3_C"/>
</dbReference>
<evidence type="ECO:0000313" key="14">
    <source>
        <dbReference type="Ensembl" id="ENSVKKP00000025239.1"/>
    </source>
</evidence>
<dbReference type="Proteomes" id="UP000694545">
    <property type="component" value="Unplaced"/>
</dbReference>
<evidence type="ECO:0000256" key="11">
    <source>
        <dbReference type="ARBA" id="ARBA00023224"/>
    </source>
</evidence>
<dbReference type="CDD" id="cd15283">
    <property type="entry name" value="7tmC_V2R_pheromone"/>
    <property type="match status" value="1"/>
</dbReference>
<evidence type="ECO:0000256" key="7">
    <source>
        <dbReference type="ARBA" id="ARBA00023040"/>
    </source>
</evidence>
<dbReference type="InterPro" id="IPR011500">
    <property type="entry name" value="GPCR_3_9-Cys_dom"/>
</dbReference>
<dbReference type="PROSITE" id="PS50259">
    <property type="entry name" value="G_PROTEIN_RECEP_F3_4"/>
    <property type="match status" value="1"/>
</dbReference>
<evidence type="ECO:0000313" key="15">
    <source>
        <dbReference type="Proteomes" id="UP000694545"/>
    </source>
</evidence>
<keyword evidence="9" id="KW-0675">Receptor</keyword>
<feature type="transmembrane region" description="Helical" evidence="12">
    <location>
        <begin position="587"/>
        <end position="611"/>
    </location>
</feature>
<dbReference type="PRINTS" id="PR00248">
    <property type="entry name" value="GPCRMGR"/>
</dbReference>
<feature type="transmembrane region" description="Helical" evidence="12">
    <location>
        <begin position="631"/>
        <end position="649"/>
    </location>
</feature>
<keyword evidence="15" id="KW-1185">Reference proteome</keyword>
<dbReference type="PROSITE" id="PS00981">
    <property type="entry name" value="G_PROTEIN_RECEP_F3_3"/>
    <property type="match status" value="1"/>
</dbReference>
<dbReference type="GO" id="GO:0005886">
    <property type="term" value="C:plasma membrane"/>
    <property type="evidence" value="ECO:0007669"/>
    <property type="project" value="UniProtKB-SubCell"/>
</dbReference>
<dbReference type="FunFam" id="3.40.50.2300:FF:000024">
    <property type="entry name" value="Vomeronasal 2, receptor 73"/>
    <property type="match status" value="1"/>
</dbReference>
<dbReference type="InterPro" id="IPR001828">
    <property type="entry name" value="ANF_lig-bd_rcpt"/>
</dbReference>
<dbReference type="PRINTS" id="PR01535">
    <property type="entry name" value="VOMERONASL2R"/>
</dbReference>
<keyword evidence="3" id="KW-1003">Cell membrane</keyword>
<feature type="transmembrane region" description="Helical" evidence="12">
    <location>
        <begin position="555"/>
        <end position="575"/>
    </location>
</feature>
<dbReference type="AlphaFoldDB" id="A0A8D2Q7V1"/>
<dbReference type="InterPro" id="IPR000068">
    <property type="entry name" value="GPCR_3_Ca_sens_rcpt-rel"/>
</dbReference>
<evidence type="ECO:0000256" key="6">
    <source>
        <dbReference type="ARBA" id="ARBA00022989"/>
    </source>
</evidence>
<evidence type="ECO:0000256" key="8">
    <source>
        <dbReference type="ARBA" id="ARBA00023136"/>
    </source>
</evidence>
<dbReference type="Gene3D" id="3.40.50.2300">
    <property type="match status" value="2"/>
</dbReference>
<protein>
    <recommendedName>
        <fullName evidence="13">G-protein coupled receptors family 3 profile domain-containing protein</fullName>
    </recommendedName>
</protein>
<dbReference type="InterPro" id="IPR028082">
    <property type="entry name" value="Peripla_BP_I"/>
</dbReference>
<dbReference type="Gene3D" id="2.10.50.30">
    <property type="entry name" value="GPCR, family 3, nine cysteines domain"/>
    <property type="match status" value="1"/>
</dbReference>
<dbReference type="Pfam" id="PF07562">
    <property type="entry name" value="NCD3G"/>
    <property type="match status" value="1"/>
</dbReference>
<dbReference type="OMA" id="YTAKVIV"/>
<evidence type="ECO:0000256" key="9">
    <source>
        <dbReference type="ARBA" id="ARBA00023170"/>
    </source>
</evidence>
<keyword evidence="10" id="KW-0325">Glycoprotein</keyword>
<dbReference type="InterPro" id="IPR004073">
    <property type="entry name" value="GPCR_3_vmron_rcpt_2"/>
</dbReference>
<sequence length="782" mass="88761">MAKNYQHILALAFAIKEINEDPTFLLNVTLGFHIYESYYNKRITNIGTLGLLSTPHRFHPNYNQHRDVLPFIKCLSILFQLTPGSFSPAWGEKSPFRFLYQMVPNDAYQYSGIVQLLVYFKWTWIGLFTIKSIQAEERLQKLLPMFSQTGICVAFIYKFQSFEKHGGKASLVPSEVEENSVLMRSKASVFLSDTAHAHIIKINSFLQKSVLDLPRTKIWIMTAQWDFTSNTGQIGQNIHSFDGMLSFAVHSKEPSGFRTFLHTVNPSLVTNDNFIKIFWENAFKCSMKHSSMTKIFKKKCSTEEKLESLPGTFFEMSMTGHSYNVYNAVHTVAHALHSMHASQSKHKSRLSGQKLETHNVLPWQLHPFLRRISFNNSAGDTIQFDGNGEAVTEFDITNWIIFPNQSFVRVKVGHFSPQSPPEKAFSIYDQSIVWPGMFNQVLPVSVCNENCHPGYIRRKKEREPFCCYDCVPCPQGKISDQKDMDSCMDCSADHYSNFEHTQCIPKVIHYLSFTEPLGIILAWSALTFALVTTAVLGMFLKHQDTHIVKANNRSLTYILLSSLLLCFLSSMLFIGEPKTMTCLLRQTAFGIVFSIALSALLAKTMTVVLAFMATRPGSKIRKWVGKRVAKCIVISCSLIQVGLCILWLTTFPPFPHMDVHSLTEEIIAECSEGSNTMFYCVLGYMGFLAVVSFTVAFLARKLPDTFNEAKFITFSMLVFCSVWFSFVPAYVSTKGKNMVAVEIFSILTSSAGLLACIFFPKCYIIVFRPHLNVKDRIIKTKK</sequence>
<comment type="subcellular location">
    <subcellularLocation>
        <location evidence="1">Cell membrane</location>
        <topology evidence="1">Multi-pass membrane protein</topology>
    </subcellularLocation>
</comment>
<evidence type="ECO:0000256" key="10">
    <source>
        <dbReference type="ARBA" id="ARBA00023180"/>
    </source>
</evidence>
<evidence type="ECO:0000256" key="5">
    <source>
        <dbReference type="ARBA" id="ARBA00022729"/>
    </source>
</evidence>
<feature type="transmembrane region" description="Helical" evidence="12">
    <location>
        <begin position="676"/>
        <end position="699"/>
    </location>
</feature>
<dbReference type="Ensembl" id="ENSVKKT00000025851.1">
    <property type="protein sequence ID" value="ENSVKKP00000025239.1"/>
    <property type="gene ID" value="ENSVKKG00000016586.1"/>
</dbReference>
<dbReference type="SUPFAM" id="SSF53822">
    <property type="entry name" value="Periplasmic binding protein-like I"/>
    <property type="match status" value="1"/>
</dbReference>
<accession>A0A8D2Q7V1</accession>
<comment type="similarity">
    <text evidence="2">Belongs to the G-protein coupled receptor 3 family.</text>
</comment>
<keyword evidence="4 12" id="KW-0812">Transmembrane</keyword>
<evidence type="ECO:0000259" key="13">
    <source>
        <dbReference type="PROSITE" id="PS50259"/>
    </source>
</evidence>
<keyword evidence="6 12" id="KW-1133">Transmembrane helix</keyword>
<dbReference type="GO" id="GO:0004930">
    <property type="term" value="F:G protein-coupled receptor activity"/>
    <property type="evidence" value="ECO:0007669"/>
    <property type="project" value="UniProtKB-KW"/>
</dbReference>
<dbReference type="InterPro" id="IPR017979">
    <property type="entry name" value="GPCR_3_CS"/>
</dbReference>
<dbReference type="PANTHER" id="PTHR24061:SF599">
    <property type="entry name" value="G-PROTEIN COUPLED RECEPTORS FAMILY 3 PROFILE DOMAIN-CONTAINING PROTEIN"/>
    <property type="match status" value="1"/>
</dbReference>
<dbReference type="InterPro" id="IPR038550">
    <property type="entry name" value="GPCR_3_9-Cys_sf"/>
</dbReference>
<feature type="transmembrane region" description="Helical" evidence="12">
    <location>
        <begin position="743"/>
        <end position="766"/>
    </location>
</feature>
<dbReference type="Pfam" id="PF01094">
    <property type="entry name" value="ANF_receptor"/>
    <property type="match status" value="1"/>
</dbReference>
<keyword evidence="5" id="KW-0732">Signal</keyword>
<feature type="domain" description="G-protein coupled receptors family 3 profile" evidence="13">
    <location>
        <begin position="517"/>
        <end position="781"/>
    </location>
</feature>
<reference evidence="14" key="2">
    <citation type="submission" date="2025-09" db="UniProtKB">
        <authorList>
            <consortium name="Ensembl"/>
        </authorList>
    </citation>
    <scope>IDENTIFICATION</scope>
</reference>